<protein>
    <submittedName>
        <fullName evidence="2">Uncharacterized protein</fullName>
    </submittedName>
</protein>
<dbReference type="Proteomes" id="UP000305067">
    <property type="component" value="Unassembled WGS sequence"/>
</dbReference>
<sequence>MSLIILLRAMSDPESGPHAFAVCRMLKVLKIVMPPLRGTPGLRGGVPSSARRLNLPAWRGEGDVPGNVAGDTQAGRSSSANSDSAHEENGSRPRPDLALDDLITMISGRHVRGGLEKVVVQWAGWSGCPWSDAQIKKLSLLAKGGLIVGTSWNGGGLEFAPGM</sequence>
<feature type="compositionally biased region" description="Basic and acidic residues" evidence="1">
    <location>
        <begin position="84"/>
        <end position="96"/>
    </location>
</feature>
<gene>
    <name evidence="2" type="ORF">BDV98DRAFT_571353</name>
</gene>
<reference evidence="2 3" key="1">
    <citation type="journal article" date="2019" name="Nat. Ecol. Evol.">
        <title>Megaphylogeny resolves global patterns of mushroom evolution.</title>
        <authorList>
            <person name="Varga T."/>
            <person name="Krizsan K."/>
            <person name="Foldi C."/>
            <person name="Dima B."/>
            <person name="Sanchez-Garcia M."/>
            <person name="Sanchez-Ramirez S."/>
            <person name="Szollosi G.J."/>
            <person name="Szarkandi J.G."/>
            <person name="Papp V."/>
            <person name="Albert L."/>
            <person name="Andreopoulos W."/>
            <person name="Angelini C."/>
            <person name="Antonin V."/>
            <person name="Barry K.W."/>
            <person name="Bougher N.L."/>
            <person name="Buchanan P."/>
            <person name="Buyck B."/>
            <person name="Bense V."/>
            <person name="Catcheside P."/>
            <person name="Chovatia M."/>
            <person name="Cooper J."/>
            <person name="Damon W."/>
            <person name="Desjardin D."/>
            <person name="Finy P."/>
            <person name="Geml J."/>
            <person name="Haridas S."/>
            <person name="Hughes K."/>
            <person name="Justo A."/>
            <person name="Karasinski D."/>
            <person name="Kautmanova I."/>
            <person name="Kiss B."/>
            <person name="Kocsube S."/>
            <person name="Kotiranta H."/>
            <person name="LaButti K.M."/>
            <person name="Lechner B.E."/>
            <person name="Liimatainen K."/>
            <person name="Lipzen A."/>
            <person name="Lukacs Z."/>
            <person name="Mihaltcheva S."/>
            <person name="Morgado L.N."/>
            <person name="Niskanen T."/>
            <person name="Noordeloos M.E."/>
            <person name="Ohm R.A."/>
            <person name="Ortiz-Santana B."/>
            <person name="Ovrebo C."/>
            <person name="Racz N."/>
            <person name="Riley R."/>
            <person name="Savchenko A."/>
            <person name="Shiryaev A."/>
            <person name="Soop K."/>
            <person name="Spirin V."/>
            <person name="Szebenyi C."/>
            <person name="Tomsovsky M."/>
            <person name="Tulloss R.E."/>
            <person name="Uehling J."/>
            <person name="Grigoriev I.V."/>
            <person name="Vagvolgyi C."/>
            <person name="Papp T."/>
            <person name="Martin F.M."/>
            <person name="Miettinen O."/>
            <person name="Hibbett D.S."/>
            <person name="Nagy L.G."/>
        </authorList>
    </citation>
    <scope>NUCLEOTIDE SEQUENCE [LARGE SCALE GENOMIC DNA]</scope>
    <source>
        <strain evidence="2 3">CBS 309.79</strain>
    </source>
</reference>
<organism evidence="2 3">
    <name type="scientific">Pterulicium gracile</name>
    <dbReference type="NCBI Taxonomy" id="1884261"/>
    <lineage>
        <taxon>Eukaryota</taxon>
        <taxon>Fungi</taxon>
        <taxon>Dikarya</taxon>
        <taxon>Basidiomycota</taxon>
        <taxon>Agaricomycotina</taxon>
        <taxon>Agaricomycetes</taxon>
        <taxon>Agaricomycetidae</taxon>
        <taxon>Agaricales</taxon>
        <taxon>Pleurotineae</taxon>
        <taxon>Pterulaceae</taxon>
        <taxon>Pterulicium</taxon>
    </lineage>
</organism>
<proteinExistence type="predicted"/>
<feature type="region of interest" description="Disordered" evidence="1">
    <location>
        <begin position="56"/>
        <end position="96"/>
    </location>
</feature>
<dbReference type="AlphaFoldDB" id="A0A5C3QLP3"/>
<dbReference type="EMBL" id="ML178834">
    <property type="protein sequence ID" value="TFK99293.1"/>
    <property type="molecule type" value="Genomic_DNA"/>
</dbReference>
<keyword evidence="3" id="KW-1185">Reference proteome</keyword>
<feature type="compositionally biased region" description="Polar residues" evidence="1">
    <location>
        <begin position="74"/>
        <end position="83"/>
    </location>
</feature>
<accession>A0A5C3QLP3</accession>
<evidence type="ECO:0000256" key="1">
    <source>
        <dbReference type="SAM" id="MobiDB-lite"/>
    </source>
</evidence>
<name>A0A5C3QLP3_9AGAR</name>
<evidence type="ECO:0000313" key="3">
    <source>
        <dbReference type="Proteomes" id="UP000305067"/>
    </source>
</evidence>
<evidence type="ECO:0000313" key="2">
    <source>
        <dbReference type="EMBL" id="TFK99293.1"/>
    </source>
</evidence>